<feature type="domain" description="Calcineurin-like phosphoesterase" evidence="12">
    <location>
        <begin position="44"/>
        <end position="333"/>
    </location>
</feature>
<keyword evidence="10" id="KW-0325">Glycoprotein</keyword>
<dbReference type="AlphaFoldDB" id="A0A5N5KBB3"/>
<dbReference type="FunFam" id="3.60.21.10:FF:000038">
    <property type="entry name" value="Probable inactive purple acid phosphatase 29"/>
    <property type="match status" value="1"/>
</dbReference>
<keyword evidence="11" id="KW-1133">Transmembrane helix</keyword>
<evidence type="ECO:0000313" key="14">
    <source>
        <dbReference type="Proteomes" id="UP000326939"/>
    </source>
</evidence>
<dbReference type="EMBL" id="VDCV01000014">
    <property type="protein sequence ID" value="KAB5527280.1"/>
    <property type="molecule type" value="Genomic_DNA"/>
</dbReference>
<evidence type="ECO:0000259" key="12">
    <source>
        <dbReference type="Pfam" id="PF00149"/>
    </source>
</evidence>
<name>A0A5N5KBB3_9ROSI</name>
<reference evidence="14" key="1">
    <citation type="journal article" date="2019" name="Gigascience">
        <title>De novo genome assembly of the endangered Acer yangbiense, a plant species with extremely small populations endemic to Yunnan Province, China.</title>
        <authorList>
            <person name="Yang J."/>
            <person name="Wariss H.M."/>
            <person name="Tao L."/>
            <person name="Zhang R."/>
            <person name="Yun Q."/>
            <person name="Hollingsworth P."/>
            <person name="Dao Z."/>
            <person name="Luo G."/>
            <person name="Guo H."/>
            <person name="Ma Y."/>
            <person name="Sun W."/>
        </authorList>
    </citation>
    <scope>NUCLEOTIDE SEQUENCE [LARGE SCALE GENOMIC DNA]</scope>
    <source>
        <strain evidence="14">cv. br00</strain>
    </source>
</reference>
<evidence type="ECO:0000256" key="10">
    <source>
        <dbReference type="ARBA" id="ARBA00023180"/>
    </source>
</evidence>
<dbReference type="PANTHER" id="PTHR32440">
    <property type="entry name" value="PHOSPHATASE DCR2-RELATED-RELATED"/>
    <property type="match status" value="1"/>
</dbReference>
<keyword evidence="11" id="KW-0812">Transmembrane</keyword>
<dbReference type="GO" id="GO:0046872">
    <property type="term" value="F:metal ion binding"/>
    <property type="evidence" value="ECO:0007669"/>
    <property type="project" value="UniProtKB-KW"/>
</dbReference>
<feature type="transmembrane region" description="Helical" evidence="11">
    <location>
        <begin position="109"/>
        <end position="130"/>
    </location>
</feature>
<evidence type="ECO:0000313" key="13">
    <source>
        <dbReference type="EMBL" id="KAB5527280.1"/>
    </source>
</evidence>
<proteinExistence type="inferred from homology"/>
<dbReference type="PANTHER" id="PTHR32440:SF0">
    <property type="entry name" value="PHOSPHATASE DCR2-RELATED"/>
    <property type="match status" value="1"/>
</dbReference>
<dbReference type="Gene3D" id="3.60.21.10">
    <property type="match status" value="1"/>
</dbReference>
<dbReference type="SUPFAM" id="SSF56300">
    <property type="entry name" value="Metallo-dependent phosphatases"/>
    <property type="match status" value="2"/>
</dbReference>
<accession>A0A5N5KBB3</accession>
<comment type="similarity">
    <text evidence="3">Belongs to the metallophosphoesterase superfamily. Purple acid phosphatase family.</text>
</comment>
<sequence>MGKKNKPSLSLSHFIGVVVFSLCFVPKSVLGVKQELRFGKNGEFKILQVADMHFADGKTTPCIDVFPKQMPSCSDINTTSFVERMIQAEKPDFIVFTGNRPSALNNSRFMLLVMVLFVYLMELLFALWAIGDNIFGFDAIDAAKSLNAAFRPAIASNIPWAAVLGNHDQESTLSREGVMKHVVGLKNTLSQVNPAEAHIIDGFGNYNLEIGGVKGSCFENKSALNLYFLDSGDYSTVPAIRGYGWIKPSQQLWFQRTSAKLQRAYMRQPEKQKGPAPGLVYFHIPLPEFASFDSSNFTGVRQEGISSASVNSGFFTTMLEAGDVKAVFTGHDHLNDFCGELTGIQLCYAGGFGYHAYGKAGWSRRARVVVASLEKTGKGSWGDVKSIKTWKRLDDVNLTAIDRQTDKWIVSLKEIIAEHVTNTIRTCNILETEIAAFVFFSNKVDKTLAMPVVLGVSNCCKYSYWESIERNRLVITSDEHMRWLTTMK</sequence>
<dbReference type="GO" id="GO:0016788">
    <property type="term" value="F:hydrolase activity, acting on ester bonds"/>
    <property type="evidence" value="ECO:0007669"/>
    <property type="project" value="TreeGrafter"/>
</dbReference>
<dbReference type="CDD" id="cd07383">
    <property type="entry name" value="MPP_Dcr2"/>
    <property type="match status" value="1"/>
</dbReference>
<keyword evidence="7" id="KW-0732">Signal</keyword>
<dbReference type="InterPro" id="IPR004843">
    <property type="entry name" value="Calcineurin-like_PHP"/>
</dbReference>
<keyword evidence="9" id="KW-0408">Iron</keyword>
<keyword evidence="6" id="KW-0479">Metal-binding</keyword>
<dbReference type="GO" id="GO:0005576">
    <property type="term" value="C:extracellular region"/>
    <property type="evidence" value="ECO:0007669"/>
    <property type="project" value="UniProtKB-SubCell"/>
</dbReference>
<comment type="subcellular location">
    <subcellularLocation>
        <location evidence="2">Secreted</location>
    </subcellularLocation>
</comment>
<comment type="caution">
    <text evidence="13">The sequence shown here is derived from an EMBL/GenBank/DDBJ whole genome shotgun (WGS) entry which is preliminary data.</text>
</comment>
<comment type="subunit">
    <text evidence="4">Homodimer.</text>
</comment>
<dbReference type="Proteomes" id="UP000326939">
    <property type="component" value="Chromosome 14"/>
</dbReference>
<evidence type="ECO:0000256" key="5">
    <source>
        <dbReference type="ARBA" id="ARBA00022525"/>
    </source>
</evidence>
<evidence type="ECO:0000256" key="4">
    <source>
        <dbReference type="ARBA" id="ARBA00011738"/>
    </source>
</evidence>
<keyword evidence="11" id="KW-0472">Membrane</keyword>
<feature type="transmembrane region" description="Helical" evidence="11">
    <location>
        <begin position="12"/>
        <end position="30"/>
    </location>
</feature>
<protein>
    <recommendedName>
        <fullName evidence="12">Calcineurin-like phosphoesterase domain-containing protein</fullName>
    </recommendedName>
</protein>
<keyword evidence="8" id="KW-0862">Zinc</keyword>
<organism evidence="13 14">
    <name type="scientific">Salix brachista</name>
    <dbReference type="NCBI Taxonomy" id="2182728"/>
    <lineage>
        <taxon>Eukaryota</taxon>
        <taxon>Viridiplantae</taxon>
        <taxon>Streptophyta</taxon>
        <taxon>Embryophyta</taxon>
        <taxon>Tracheophyta</taxon>
        <taxon>Spermatophyta</taxon>
        <taxon>Magnoliopsida</taxon>
        <taxon>eudicotyledons</taxon>
        <taxon>Gunneridae</taxon>
        <taxon>Pentapetalae</taxon>
        <taxon>rosids</taxon>
        <taxon>fabids</taxon>
        <taxon>Malpighiales</taxon>
        <taxon>Salicaceae</taxon>
        <taxon>Saliceae</taxon>
        <taxon>Salix</taxon>
    </lineage>
</organism>
<dbReference type="GO" id="GO:0005737">
    <property type="term" value="C:cytoplasm"/>
    <property type="evidence" value="ECO:0007669"/>
    <property type="project" value="TreeGrafter"/>
</dbReference>
<keyword evidence="5" id="KW-0964">Secreted</keyword>
<evidence type="ECO:0000256" key="7">
    <source>
        <dbReference type="ARBA" id="ARBA00022729"/>
    </source>
</evidence>
<evidence type="ECO:0000256" key="9">
    <source>
        <dbReference type="ARBA" id="ARBA00023004"/>
    </source>
</evidence>
<dbReference type="Pfam" id="PF00149">
    <property type="entry name" value="Metallophos"/>
    <property type="match status" value="1"/>
</dbReference>
<evidence type="ECO:0000256" key="8">
    <source>
        <dbReference type="ARBA" id="ARBA00022833"/>
    </source>
</evidence>
<evidence type="ECO:0000256" key="2">
    <source>
        <dbReference type="ARBA" id="ARBA00004613"/>
    </source>
</evidence>
<evidence type="ECO:0000256" key="3">
    <source>
        <dbReference type="ARBA" id="ARBA00008723"/>
    </source>
</evidence>
<comment type="cofactor">
    <cofactor evidence="1">
        <name>Zn(2+)</name>
        <dbReference type="ChEBI" id="CHEBI:29105"/>
    </cofactor>
</comment>
<evidence type="ECO:0000256" key="6">
    <source>
        <dbReference type="ARBA" id="ARBA00022723"/>
    </source>
</evidence>
<gene>
    <name evidence="13" type="ORF">DKX38_021127</name>
</gene>
<dbReference type="InterPro" id="IPR029052">
    <property type="entry name" value="Metallo-depent_PP-like"/>
</dbReference>
<keyword evidence="14" id="KW-1185">Reference proteome</keyword>
<evidence type="ECO:0000256" key="1">
    <source>
        <dbReference type="ARBA" id="ARBA00001947"/>
    </source>
</evidence>
<evidence type="ECO:0000256" key="11">
    <source>
        <dbReference type="SAM" id="Phobius"/>
    </source>
</evidence>